<comment type="caution">
    <text evidence="1">The sequence shown here is derived from an EMBL/GenBank/DDBJ whole genome shotgun (WGS) entry which is preliminary data.</text>
</comment>
<keyword evidence="2" id="KW-1185">Reference proteome</keyword>
<gene>
    <name evidence="1" type="ORF">Y1Q_0020018</name>
</gene>
<protein>
    <recommendedName>
        <fullName evidence="3">Peptidase A2 domain-containing protein</fullName>
    </recommendedName>
</protein>
<dbReference type="EMBL" id="AKHW03007000">
    <property type="protein sequence ID" value="KYO17393.1"/>
    <property type="molecule type" value="Genomic_DNA"/>
</dbReference>
<accession>A0A151LYS2</accession>
<organism evidence="1 2">
    <name type="scientific">Alligator mississippiensis</name>
    <name type="common">American alligator</name>
    <dbReference type="NCBI Taxonomy" id="8496"/>
    <lineage>
        <taxon>Eukaryota</taxon>
        <taxon>Metazoa</taxon>
        <taxon>Chordata</taxon>
        <taxon>Craniata</taxon>
        <taxon>Vertebrata</taxon>
        <taxon>Euteleostomi</taxon>
        <taxon>Archelosauria</taxon>
        <taxon>Archosauria</taxon>
        <taxon>Crocodylia</taxon>
        <taxon>Alligatoridae</taxon>
        <taxon>Alligatorinae</taxon>
        <taxon>Alligator</taxon>
    </lineage>
</organism>
<reference evidence="1 2" key="1">
    <citation type="journal article" date="2012" name="Genome Biol.">
        <title>Sequencing three crocodilian genomes to illuminate the evolution of archosaurs and amniotes.</title>
        <authorList>
            <person name="St John J.A."/>
            <person name="Braun E.L."/>
            <person name="Isberg S.R."/>
            <person name="Miles L.G."/>
            <person name="Chong A.Y."/>
            <person name="Gongora J."/>
            <person name="Dalzell P."/>
            <person name="Moran C."/>
            <person name="Bed'hom B."/>
            <person name="Abzhanov A."/>
            <person name="Burgess S.C."/>
            <person name="Cooksey A.M."/>
            <person name="Castoe T.A."/>
            <person name="Crawford N.G."/>
            <person name="Densmore L.D."/>
            <person name="Drew J.C."/>
            <person name="Edwards S.V."/>
            <person name="Faircloth B.C."/>
            <person name="Fujita M.K."/>
            <person name="Greenwold M.J."/>
            <person name="Hoffmann F.G."/>
            <person name="Howard J.M."/>
            <person name="Iguchi T."/>
            <person name="Janes D.E."/>
            <person name="Khan S.Y."/>
            <person name="Kohno S."/>
            <person name="de Koning A.J."/>
            <person name="Lance S.L."/>
            <person name="McCarthy F.M."/>
            <person name="McCormack J.E."/>
            <person name="Merchant M.E."/>
            <person name="Peterson D.G."/>
            <person name="Pollock D.D."/>
            <person name="Pourmand N."/>
            <person name="Raney B.J."/>
            <person name="Roessler K.A."/>
            <person name="Sanford J.R."/>
            <person name="Sawyer R.H."/>
            <person name="Schmidt C.J."/>
            <person name="Triplett E.W."/>
            <person name="Tuberville T.D."/>
            <person name="Venegas-Anaya M."/>
            <person name="Howard J.T."/>
            <person name="Jarvis E.D."/>
            <person name="Guillette L.J.Jr."/>
            <person name="Glenn T.C."/>
            <person name="Green R.E."/>
            <person name="Ray D.A."/>
        </authorList>
    </citation>
    <scope>NUCLEOTIDE SEQUENCE [LARGE SCALE GENOMIC DNA]</scope>
    <source>
        <strain evidence="1">KSC_2009_1</strain>
    </source>
</reference>
<evidence type="ECO:0008006" key="3">
    <source>
        <dbReference type="Google" id="ProtNLM"/>
    </source>
</evidence>
<proteinExistence type="predicted"/>
<dbReference type="CDD" id="cd00303">
    <property type="entry name" value="retropepsin_like"/>
    <property type="match status" value="1"/>
</dbReference>
<evidence type="ECO:0000313" key="1">
    <source>
        <dbReference type="EMBL" id="KYO17393.1"/>
    </source>
</evidence>
<dbReference type="Proteomes" id="UP000050525">
    <property type="component" value="Unassembled WGS sequence"/>
</dbReference>
<name>A0A151LYS2_ALLMI</name>
<sequence>MDCSYVVSRENVSWRYPVVKAWVEGRPVRATLDSGCAQSLVRGDLVQSHGQRTAHPVRVACLHGDTKQIECQWVHLRVMEHQGELLVGVVPQLVCEMLLGLDWTPVYNVLDRVRDTEVARKKIHYREGWLGEIEENEGSADETDELDLSNFTSSLLF</sequence>
<dbReference type="SUPFAM" id="SSF50630">
    <property type="entry name" value="Acid proteases"/>
    <property type="match status" value="1"/>
</dbReference>
<evidence type="ECO:0000313" key="2">
    <source>
        <dbReference type="Proteomes" id="UP000050525"/>
    </source>
</evidence>
<dbReference type="InterPro" id="IPR021109">
    <property type="entry name" value="Peptidase_aspartic_dom_sf"/>
</dbReference>
<dbReference type="AlphaFoldDB" id="A0A151LYS2"/>
<dbReference type="Gene3D" id="2.40.70.10">
    <property type="entry name" value="Acid Proteases"/>
    <property type="match status" value="1"/>
</dbReference>
<dbReference type="Pfam" id="PF13650">
    <property type="entry name" value="Asp_protease_2"/>
    <property type="match status" value="1"/>
</dbReference>